<feature type="transmembrane region" description="Helical" evidence="10">
    <location>
        <begin position="448"/>
        <end position="470"/>
    </location>
</feature>
<reference evidence="16" key="1">
    <citation type="journal article" date="2019" name="Int. J. Syst. Evol. Microbiol.">
        <title>The Global Catalogue of Microorganisms (GCM) 10K type strain sequencing project: providing services to taxonomists for standard genome sequencing and annotation.</title>
        <authorList>
            <consortium name="The Broad Institute Genomics Platform"/>
            <consortium name="The Broad Institute Genome Sequencing Center for Infectious Disease"/>
            <person name="Wu L."/>
            <person name="Ma J."/>
        </authorList>
    </citation>
    <scope>NUCLEOTIDE SEQUENCE [LARGE SCALE GENOMIC DNA]</scope>
    <source>
        <strain evidence="16">CCUG 53762</strain>
    </source>
</reference>
<feature type="transmembrane region" description="Helical" evidence="10">
    <location>
        <begin position="296"/>
        <end position="316"/>
    </location>
</feature>
<keyword evidence="16" id="KW-1185">Reference proteome</keyword>
<feature type="transmembrane region" description="Helical" evidence="10">
    <location>
        <begin position="268"/>
        <end position="289"/>
    </location>
</feature>
<organism evidence="15 16">
    <name type="scientific">Pseudopedobacter beijingensis</name>
    <dbReference type="NCBI Taxonomy" id="1207056"/>
    <lineage>
        <taxon>Bacteria</taxon>
        <taxon>Pseudomonadati</taxon>
        <taxon>Bacteroidota</taxon>
        <taxon>Sphingobacteriia</taxon>
        <taxon>Sphingobacteriales</taxon>
        <taxon>Sphingobacteriaceae</taxon>
        <taxon>Pseudopedobacter</taxon>
    </lineage>
</organism>
<feature type="transmembrane region" description="Helical" evidence="10">
    <location>
        <begin position="685"/>
        <end position="703"/>
    </location>
</feature>
<dbReference type="Pfam" id="PF00361">
    <property type="entry name" value="Proton_antipo_M"/>
    <property type="match status" value="1"/>
</dbReference>
<feature type="transmembrane region" description="Helical" evidence="10">
    <location>
        <begin position="27"/>
        <end position="45"/>
    </location>
</feature>
<evidence type="ECO:0000256" key="1">
    <source>
        <dbReference type="ARBA" id="ARBA00004651"/>
    </source>
</evidence>
<feature type="transmembrane region" description="Helical" evidence="10">
    <location>
        <begin position="322"/>
        <end position="344"/>
    </location>
</feature>
<keyword evidence="6 10" id="KW-1133">Transmembrane helix</keyword>
<evidence type="ECO:0000259" key="13">
    <source>
        <dbReference type="Pfam" id="PF13244"/>
    </source>
</evidence>
<dbReference type="Proteomes" id="UP001597118">
    <property type="component" value="Unassembled WGS sequence"/>
</dbReference>
<dbReference type="Pfam" id="PF20501">
    <property type="entry name" value="MbhE"/>
    <property type="match status" value="1"/>
</dbReference>
<dbReference type="RefSeq" id="WP_379661675.1">
    <property type="nucleotide sequence ID" value="NZ_JBHUDG010000004.1"/>
</dbReference>
<evidence type="ECO:0000313" key="16">
    <source>
        <dbReference type="Proteomes" id="UP001597118"/>
    </source>
</evidence>
<evidence type="ECO:0000256" key="6">
    <source>
        <dbReference type="ARBA" id="ARBA00022989"/>
    </source>
</evidence>
<keyword evidence="7" id="KW-0406">Ion transport</keyword>
<feature type="transmembrane region" description="Helical" evidence="10">
    <location>
        <begin position="565"/>
        <end position="585"/>
    </location>
</feature>
<keyword evidence="3" id="KW-0050">Antiport</keyword>
<keyword evidence="8 10" id="KW-0472">Membrane</keyword>
<evidence type="ECO:0000256" key="9">
    <source>
        <dbReference type="RuleBase" id="RU000320"/>
    </source>
</evidence>
<feature type="transmembrane region" description="Helical" evidence="10">
    <location>
        <begin position="6"/>
        <end position="22"/>
    </location>
</feature>
<feature type="domain" description="MrpA C-terminal/MbhD" evidence="13">
    <location>
        <begin position="606"/>
        <end position="670"/>
    </location>
</feature>
<keyword evidence="5 9" id="KW-0812">Transmembrane</keyword>
<feature type="transmembrane region" description="Helical" evidence="10">
    <location>
        <begin position="74"/>
        <end position="95"/>
    </location>
</feature>
<evidence type="ECO:0000256" key="10">
    <source>
        <dbReference type="SAM" id="Phobius"/>
    </source>
</evidence>
<dbReference type="PRINTS" id="PR01434">
    <property type="entry name" value="NADHDHGNASE5"/>
</dbReference>
<feature type="transmembrane region" description="Helical" evidence="10">
    <location>
        <begin position="203"/>
        <end position="228"/>
    </location>
</feature>
<dbReference type="PANTHER" id="PTHR43373:SF1">
    <property type="entry name" value="NA(+)_H(+) ANTIPORTER SUBUNIT A"/>
    <property type="match status" value="1"/>
</dbReference>
<comment type="subcellular location">
    <subcellularLocation>
        <location evidence="1">Cell membrane</location>
        <topology evidence="1">Multi-pass membrane protein</topology>
    </subcellularLocation>
    <subcellularLocation>
        <location evidence="9">Membrane</location>
        <topology evidence="9">Multi-pass membrane protein</topology>
    </subcellularLocation>
</comment>
<evidence type="ECO:0000256" key="2">
    <source>
        <dbReference type="ARBA" id="ARBA00022448"/>
    </source>
</evidence>
<keyword evidence="4" id="KW-1003">Cell membrane</keyword>
<dbReference type="InterPro" id="IPR001750">
    <property type="entry name" value="ND/Mrp_TM"/>
</dbReference>
<evidence type="ECO:0000259" key="11">
    <source>
        <dbReference type="Pfam" id="PF00361"/>
    </source>
</evidence>
<evidence type="ECO:0000256" key="5">
    <source>
        <dbReference type="ARBA" id="ARBA00022692"/>
    </source>
</evidence>
<feature type="transmembrane region" description="Helical" evidence="10">
    <location>
        <begin position="107"/>
        <end position="124"/>
    </location>
</feature>
<dbReference type="InterPro" id="IPR001516">
    <property type="entry name" value="Proton_antipo_N"/>
</dbReference>
<feature type="transmembrane region" description="Helical" evidence="10">
    <location>
        <begin position="597"/>
        <end position="616"/>
    </location>
</feature>
<evidence type="ECO:0000256" key="4">
    <source>
        <dbReference type="ARBA" id="ARBA00022475"/>
    </source>
</evidence>
<feature type="transmembrane region" description="Helical" evidence="10">
    <location>
        <begin position="741"/>
        <end position="759"/>
    </location>
</feature>
<name>A0ABW4I978_9SPHI</name>
<evidence type="ECO:0000256" key="3">
    <source>
        <dbReference type="ARBA" id="ARBA00022449"/>
    </source>
</evidence>
<evidence type="ECO:0000259" key="14">
    <source>
        <dbReference type="Pfam" id="PF20501"/>
    </source>
</evidence>
<feature type="transmembrane region" description="Helical" evidence="10">
    <location>
        <begin position="499"/>
        <end position="520"/>
    </location>
</feature>
<proteinExistence type="predicted"/>
<feature type="transmembrane region" description="Helical" evidence="10">
    <location>
        <begin position="402"/>
        <end position="427"/>
    </location>
</feature>
<keyword evidence="2" id="KW-0813">Transport</keyword>
<feature type="transmembrane region" description="Helical" evidence="10">
    <location>
        <begin position="365"/>
        <end position="387"/>
    </location>
</feature>
<dbReference type="Pfam" id="PF00662">
    <property type="entry name" value="Proton_antipo_N"/>
    <property type="match status" value="1"/>
</dbReference>
<feature type="transmembrane region" description="Helical" evidence="10">
    <location>
        <begin position="130"/>
        <end position="148"/>
    </location>
</feature>
<accession>A0ABW4I978</accession>
<dbReference type="InterPro" id="IPR050616">
    <property type="entry name" value="CPA3_Na-H_Antiporter_A"/>
</dbReference>
<sequence length="769" mass="84883">MLISILSGIILSVFIFVLGHKLNAKYAILYAIVPISLFVFFAQYIPLLHLQKSILSAYIWMPAMQINFDFNLDGVGLLFCLLISGIGSLIFVYAAKYMIDDSDIHRFYAYLSLFMSAMLGMVLSDNVITLFLFWELTSISSFFLIGHYHKNAESRKSALISLGITGAGGLVLFAGLIWMAQIVGSYSIQEIIAQSSLIKNHEAFYIILTLLFIGAFTKSAQFPFHFWLPGAMKAPTPVSAYLHSATMVKAGIYLLLRFSPAFNHTPFWNITLLSIGGITLLLGAIISISKYDLKSILAYTTISALGFMVFLIGLGSDLALKALGIFIVVHALYKATLFLITGIIDHTYHTREINELAGIRKHKPLLFATGIIAAFSAAGIPLTFGFLGKEAIYESLYQQQEIWSFVLLGLLVLANIFMLYASFVAGIRPFTGKPSQIVQETPIKSDGSLLIAPVLLAALTIIFGVAPVLFEKSILDNFLASTITNVAIINSHLALWHGFNIVLVLSLITIILGTAIYIFAPKNIDKRETEARYNTGNIFIGLNILLKKSALVITHKLHNGYLRKYLLTITIFSLAILGYAIFKHIQIHLDFSKYSSFKIYEVAVAIMVIISVITTISTTSRLTAIVSMSVVGYCICLFFVFYSAPDLAMTQFTIDTLTVVLFLLVLFRLPSFVNLANRKTKIRDAVVSILFGVFIGIIALGILNEPHPNTISKFYGNESYLAAHGKNVVNVILVDFRGFDTLFEIVVLSIAGIGVISLLKLQVAETEKE</sequence>
<evidence type="ECO:0000256" key="8">
    <source>
        <dbReference type="ARBA" id="ARBA00023136"/>
    </source>
</evidence>
<dbReference type="PANTHER" id="PTHR43373">
    <property type="entry name" value="NA(+)/H(+) ANTIPORTER SUBUNIT"/>
    <property type="match status" value="1"/>
</dbReference>
<feature type="transmembrane region" description="Helical" evidence="10">
    <location>
        <begin position="656"/>
        <end position="673"/>
    </location>
</feature>
<feature type="domain" description="NADH:quinone oxidoreductase/Mrp antiporter transmembrane" evidence="11">
    <location>
        <begin position="124"/>
        <end position="407"/>
    </location>
</feature>
<dbReference type="InterPro" id="IPR025383">
    <property type="entry name" value="MrpA_C/MbhD"/>
</dbReference>
<feature type="transmembrane region" description="Helical" evidence="10">
    <location>
        <begin position="160"/>
        <end position="183"/>
    </location>
</feature>
<feature type="domain" description="MrpA C-terminal/MbhE" evidence="14">
    <location>
        <begin position="681"/>
        <end position="760"/>
    </location>
</feature>
<dbReference type="InterPro" id="IPR046806">
    <property type="entry name" value="MrpA_C/MbhE"/>
</dbReference>
<protein>
    <submittedName>
        <fullName evidence="15">Hydrogen gas-evolving membrane-bound hydrogenase subunit E</fullName>
    </submittedName>
</protein>
<feature type="transmembrane region" description="Helical" evidence="10">
    <location>
        <begin position="623"/>
        <end position="644"/>
    </location>
</feature>
<gene>
    <name evidence="15" type="primary">mbhE</name>
    <name evidence="15" type="ORF">ACFSAH_05355</name>
</gene>
<evidence type="ECO:0000313" key="15">
    <source>
        <dbReference type="EMBL" id="MFD1629295.1"/>
    </source>
</evidence>
<evidence type="ECO:0000259" key="12">
    <source>
        <dbReference type="Pfam" id="PF00662"/>
    </source>
</evidence>
<feature type="domain" description="NADH-Ubiquinone oxidoreductase (complex I) chain 5 N-terminal" evidence="12">
    <location>
        <begin position="60"/>
        <end position="108"/>
    </location>
</feature>
<comment type="caution">
    <text evidence="15">The sequence shown here is derived from an EMBL/GenBank/DDBJ whole genome shotgun (WGS) entry which is preliminary data.</text>
</comment>
<feature type="transmembrane region" description="Helical" evidence="10">
    <location>
        <begin position="240"/>
        <end position="256"/>
    </location>
</feature>
<dbReference type="Pfam" id="PF13244">
    <property type="entry name" value="MbhD"/>
    <property type="match status" value="1"/>
</dbReference>
<evidence type="ECO:0000256" key="7">
    <source>
        <dbReference type="ARBA" id="ARBA00023065"/>
    </source>
</evidence>
<dbReference type="EMBL" id="JBHUDG010000004">
    <property type="protein sequence ID" value="MFD1629295.1"/>
    <property type="molecule type" value="Genomic_DNA"/>
</dbReference>